<reference evidence="1 2" key="1">
    <citation type="submission" date="2021-11" db="EMBL/GenBank/DDBJ databases">
        <title>Black yeast isolated from Biological Soil Crust.</title>
        <authorList>
            <person name="Kurbessoian T."/>
        </authorList>
    </citation>
    <scope>NUCLEOTIDE SEQUENCE [LARGE SCALE GENOMIC DNA]</scope>
    <source>
        <strain evidence="1 2">CCFEE 5522</strain>
    </source>
</reference>
<proteinExistence type="predicted"/>
<name>A0AAV9JMQ0_9PEZI</name>
<accession>A0AAV9JMQ0</accession>
<dbReference type="PANTHER" id="PTHR42085">
    <property type="entry name" value="F-BOX DOMAIN-CONTAINING PROTEIN"/>
    <property type="match status" value="1"/>
</dbReference>
<evidence type="ECO:0000313" key="2">
    <source>
        <dbReference type="Proteomes" id="UP001324427"/>
    </source>
</evidence>
<dbReference type="AlphaFoldDB" id="A0AAV9JMQ0"/>
<dbReference type="InterPro" id="IPR038883">
    <property type="entry name" value="AN11006-like"/>
</dbReference>
<dbReference type="SUPFAM" id="SSF48452">
    <property type="entry name" value="TPR-like"/>
    <property type="match status" value="1"/>
</dbReference>
<comment type="caution">
    <text evidence="1">The sequence shown here is derived from an EMBL/GenBank/DDBJ whole genome shotgun (WGS) entry which is preliminary data.</text>
</comment>
<dbReference type="PANTHER" id="PTHR42085:SF1">
    <property type="entry name" value="F-BOX DOMAIN-CONTAINING PROTEIN"/>
    <property type="match status" value="1"/>
</dbReference>
<dbReference type="InterPro" id="IPR011990">
    <property type="entry name" value="TPR-like_helical_dom_sf"/>
</dbReference>
<evidence type="ECO:0000313" key="1">
    <source>
        <dbReference type="EMBL" id="KAK4546627.1"/>
    </source>
</evidence>
<dbReference type="Proteomes" id="UP001324427">
    <property type="component" value="Unassembled WGS sequence"/>
</dbReference>
<gene>
    <name evidence="1" type="ORF">LTR36_001844</name>
</gene>
<organism evidence="1 2">
    <name type="scientific">Oleoguttula mirabilis</name>
    <dbReference type="NCBI Taxonomy" id="1507867"/>
    <lineage>
        <taxon>Eukaryota</taxon>
        <taxon>Fungi</taxon>
        <taxon>Dikarya</taxon>
        <taxon>Ascomycota</taxon>
        <taxon>Pezizomycotina</taxon>
        <taxon>Dothideomycetes</taxon>
        <taxon>Dothideomycetidae</taxon>
        <taxon>Mycosphaerellales</taxon>
        <taxon>Teratosphaeriaceae</taxon>
        <taxon>Oleoguttula</taxon>
    </lineage>
</organism>
<sequence length="406" mass="46762">MRDLTASRFLYIPPEIREQIYGYILHPDANRLYNTKDCTDYYSYKNALVLFRLNRQIYVEARKVFRDLNTFILVETPWPEAQNHVAQEGHVPLIAKGERASRFSGHRMTVSIDAQEQPMLNGDENRFLLLLPDLEKFTTMWFYSNLSHPGLNPQLRLDLSLRDPFTPDWEEKRMQKALQRQLLLPFGMIKNIRSVTVTGDPKPLPSVEAELREVQAIPLKTPEQCLRETIQLKLDGNSALGKGNFRQALELYDKAWLAMHVVIIGRMRHIHGDAFFGRELREEPFIGKNGQQERLILRVQLVANTCQVYLKLEDYEQCAFWGMRSISMLRLAMGVDEGRDIPAEDEAVLGFPAANEMGKIYYRTAVAKKALDDKAEARKLLRVAVIYLPRDEGVKREVAACALRLG</sequence>
<keyword evidence="2" id="KW-1185">Reference proteome</keyword>
<dbReference type="Gene3D" id="1.25.40.10">
    <property type="entry name" value="Tetratricopeptide repeat domain"/>
    <property type="match status" value="1"/>
</dbReference>
<dbReference type="EMBL" id="JAVFHQ010000014">
    <property type="protein sequence ID" value="KAK4546627.1"/>
    <property type="molecule type" value="Genomic_DNA"/>
</dbReference>
<protein>
    <submittedName>
        <fullName evidence="1">Uncharacterized protein</fullName>
    </submittedName>
</protein>